<evidence type="ECO:0000313" key="4">
    <source>
        <dbReference type="Proteomes" id="UP000054560"/>
    </source>
</evidence>
<evidence type="ECO:0000313" key="3">
    <source>
        <dbReference type="EMBL" id="KNC83476.1"/>
    </source>
</evidence>
<dbReference type="GeneID" id="25904789"/>
<dbReference type="PROSITE" id="PS00022">
    <property type="entry name" value="EGF_1"/>
    <property type="match status" value="1"/>
</dbReference>
<dbReference type="OrthoDB" id="9990004at2759"/>
<evidence type="ECO:0000259" key="2">
    <source>
        <dbReference type="PROSITE" id="PS50050"/>
    </source>
</evidence>
<gene>
    <name evidence="3" type="ORF">SARC_04285</name>
</gene>
<keyword evidence="1" id="KW-1015">Disulfide bond</keyword>
<dbReference type="InterPro" id="IPR000742">
    <property type="entry name" value="EGF"/>
</dbReference>
<feature type="repeat" description="TNFR-Cys" evidence="1">
    <location>
        <begin position="72"/>
        <end position="108"/>
    </location>
</feature>
<feature type="domain" description="TNFR-Cys" evidence="2">
    <location>
        <begin position="198"/>
        <end position="248"/>
    </location>
</feature>
<dbReference type="PROSITE" id="PS50050">
    <property type="entry name" value="TNFR_NGFR_2"/>
    <property type="match status" value="2"/>
</dbReference>
<dbReference type="SMART" id="SM00208">
    <property type="entry name" value="TNFR"/>
    <property type="match status" value="2"/>
</dbReference>
<name>A0A0L0G3R2_9EUKA</name>
<dbReference type="AlphaFoldDB" id="A0A0L0G3R2"/>
<reference evidence="3 4" key="1">
    <citation type="submission" date="2011-02" db="EMBL/GenBank/DDBJ databases">
        <title>The Genome Sequence of Sphaeroforma arctica JP610.</title>
        <authorList>
            <consortium name="The Broad Institute Genome Sequencing Platform"/>
            <person name="Russ C."/>
            <person name="Cuomo C."/>
            <person name="Young S.K."/>
            <person name="Zeng Q."/>
            <person name="Gargeya S."/>
            <person name="Alvarado L."/>
            <person name="Berlin A."/>
            <person name="Chapman S.B."/>
            <person name="Chen Z."/>
            <person name="Freedman E."/>
            <person name="Gellesch M."/>
            <person name="Goldberg J."/>
            <person name="Griggs A."/>
            <person name="Gujja S."/>
            <person name="Heilman E."/>
            <person name="Heiman D."/>
            <person name="Howarth C."/>
            <person name="Mehta T."/>
            <person name="Neiman D."/>
            <person name="Pearson M."/>
            <person name="Roberts A."/>
            <person name="Saif S."/>
            <person name="Shea T."/>
            <person name="Shenoy N."/>
            <person name="Sisk P."/>
            <person name="Stolte C."/>
            <person name="Sykes S."/>
            <person name="White J."/>
            <person name="Yandava C."/>
            <person name="Burger G."/>
            <person name="Gray M.W."/>
            <person name="Holland P.W.H."/>
            <person name="King N."/>
            <person name="Lang F.B.F."/>
            <person name="Roger A.J."/>
            <person name="Ruiz-Trillo I."/>
            <person name="Haas B."/>
            <person name="Nusbaum C."/>
            <person name="Birren B."/>
        </authorList>
    </citation>
    <scope>NUCLEOTIDE SEQUENCE [LARGE SCALE GENOMIC DNA]</scope>
    <source>
        <strain evidence="3 4">JP610</strain>
    </source>
</reference>
<feature type="domain" description="TNFR-Cys" evidence="2">
    <location>
        <begin position="72"/>
        <end position="108"/>
    </location>
</feature>
<dbReference type="RefSeq" id="XP_014157378.1">
    <property type="nucleotide sequence ID" value="XM_014301903.1"/>
</dbReference>
<dbReference type="Gene3D" id="2.10.50.10">
    <property type="entry name" value="Tumor Necrosis Factor Receptor, subunit A, domain 2"/>
    <property type="match status" value="1"/>
</dbReference>
<dbReference type="Proteomes" id="UP000054560">
    <property type="component" value="Unassembled WGS sequence"/>
</dbReference>
<feature type="disulfide bond" evidence="1">
    <location>
        <begin position="90"/>
        <end position="108"/>
    </location>
</feature>
<keyword evidence="4" id="KW-1185">Reference proteome</keyword>
<accession>A0A0L0G3R2</accession>
<dbReference type="InterPro" id="IPR001368">
    <property type="entry name" value="TNFR/NGFR_Cys_rich_reg"/>
</dbReference>
<evidence type="ECO:0000256" key="1">
    <source>
        <dbReference type="PROSITE-ProRule" id="PRU00206"/>
    </source>
</evidence>
<protein>
    <recommendedName>
        <fullName evidence="2">TNFR-Cys domain-containing protein</fullName>
    </recommendedName>
</protein>
<sequence>MSFRRAIELTLQTLHEQGECTSKQDVQCDCPTGKTGPNCEDDCKLPANCLEGDASTCQFDALDLSFGAVCTACNEGFYLQDSICIPCTTCPGNALPIEACTVTEDAVCACDAGKSGSACNINCEVPVGCSGLNLSTTVCQYSLDSGTKGIECTGCSSGFYHRQDNKQCAQITECNFNNEFEITSFNETADRVCQSVQTCHAGLDGTGTYTYSMFTKTKDTVCRSCTQSSSCVDGKLVSECTDDFDIICESCAEDYSGNACGYVNVAFQTQMSAQGVLNQTEILLNSWSSGSDIEIHVAENRRRAEDGVVTLNFTRSSADVLEYAMQSTNNRASLAATTESTALRIANEEPVDLDTKYVP</sequence>
<organism evidence="3 4">
    <name type="scientific">Sphaeroforma arctica JP610</name>
    <dbReference type="NCBI Taxonomy" id="667725"/>
    <lineage>
        <taxon>Eukaryota</taxon>
        <taxon>Ichthyosporea</taxon>
        <taxon>Ichthyophonida</taxon>
        <taxon>Sphaeroforma</taxon>
    </lineage>
</organism>
<dbReference type="Pfam" id="PF00020">
    <property type="entry name" value="TNFR_c6"/>
    <property type="match status" value="1"/>
</dbReference>
<comment type="caution">
    <text evidence="1">Lacks conserved residue(s) required for the propagation of feature annotation.</text>
</comment>
<dbReference type="EMBL" id="KQ241831">
    <property type="protein sequence ID" value="KNC83476.1"/>
    <property type="molecule type" value="Genomic_DNA"/>
</dbReference>
<proteinExistence type="predicted"/>
<feature type="disulfide bond" evidence="1">
    <location>
        <begin position="87"/>
        <end position="100"/>
    </location>
</feature>
<feature type="repeat" description="TNFR-Cys" evidence="1">
    <location>
        <begin position="198"/>
        <end position="248"/>
    </location>
</feature>